<dbReference type="InterPro" id="IPR038717">
    <property type="entry name" value="Tc1-like_DDE_dom"/>
</dbReference>
<dbReference type="Proteomes" id="UP000323594">
    <property type="component" value="Chromosome"/>
</dbReference>
<evidence type="ECO:0000313" key="2">
    <source>
        <dbReference type="EMBL" id="QEJ97987.1"/>
    </source>
</evidence>
<proteinExistence type="predicted"/>
<dbReference type="RefSeq" id="WP_148878871.1">
    <property type="nucleotide sequence ID" value="NZ_CP042813.1"/>
</dbReference>
<evidence type="ECO:0000259" key="1">
    <source>
        <dbReference type="Pfam" id="PF13358"/>
    </source>
</evidence>
<name>A0AAE6ITB1_TREPH</name>
<dbReference type="AlphaFoldDB" id="A0AAE6ITB1"/>
<accession>A0AAE6ITB1</accession>
<dbReference type="NCBIfam" id="NF033545">
    <property type="entry name" value="transpos_IS630"/>
    <property type="match status" value="1"/>
</dbReference>
<dbReference type="GO" id="GO:0003676">
    <property type="term" value="F:nucleic acid binding"/>
    <property type="evidence" value="ECO:0007669"/>
    <property type="project" value="InterPro"/>
</dbReference>
<gene>
    <name evidence="2" type="ORF">FUT82_08240</name>
</gene>
<dbReference type="InterPro" id="IPR036397">
    <property type="entry name" value="RNaseH_sf"/>
</dbReference>
<protein>
    <submittedName>
        <fullName evidence="2">IS630 family transposase</fullName>
    </submittedName>
</protein>
<sequence length="398" mass="46071">MPKPPSKLELNPEELTYLESLVRLRTIQAQTLTRARILLLKSNGLSIKETADKVGYTYRSVALCLKKYKQGGVEHALTDAPGRGNNPEITDEEKSWIINLACQKPTTFGYAAETWTYALLTKHINTTAESAGYLRLATIHKTTVFKILTEADIKPYKIEYYCENRDPDFDRKMHNVLLVYKQLELYFEENKPLQTEEGKNIHVVSYDEKPGIQAIATTSDDLPADETHQCIRRDYEYKRLGTLSLLAGIDLQTGDAIPLVSDSHTSKDYVQFLKILDERYPQEDKIRIILDNLKVHTSKETIRYLSTVPGRFEFVFTPKHGSWLNMIEGFFSKLTRQLLRGMRVKSKTELVNRLYKYFDEINEEPVVFHWKYNLDDLDVSEAVITDALKYELNYKTLY</sequence>
<dbReference type="Pfam" id="PF13358">
    <property type="entry name" value="DDE_3"/>
    <property type="match status" value="1"/>
</dbReference>
<dbReference type="Pfam" id="PF13565">
    <property type="entry name" value="HTH_32"/>
    <property type="match status" value="1"/>
</dbReference>
<dbReference type="Gene3D" id="3.30.420.10">
    <property type="entry name" value="Ribonuclease H-like superfamily/Ribonuclease H"/>
    <property type="match status" value="1"/>
</dbReference>
<feature type="domain" description="Tc1-like transposase DDE" evidence="1">
    <location>
        <begin position="232"/>
        <end position="350"/>
    </location>
</feature>
<dbReference type="InterPro" id="IPR047655">
    <property type="entry name" value="Transpos_IS630-like"/>
</dbReference>
<dbReference type="InterPro" id="IPR009057">
    <property type="entry name" value="Homeodomain-like_sf"/>
</dbReference>
<reference evidence="2 3" key="1">
    <citation type="submission" date="2019-08" db="EMBL/GenBank/DDBJ databases">
        <authorList>
            <person name="Kuhnert P."/>
        </authorList>
    </citation>
    <scope>NUCLEOTIDE SEQUENCE [LARGE SCALE GENOMIC DNA]</scope>
    <source>
        <strain evidence="2 3">B36.5</strain>
    </source>
</reference>
<dbReference type="SUPFAM" id="SSF46689">
    <property type="entry name" value="Homeodomain-like"/>
    <property type="match status" value="1"/>
</dbReference>
<evidence type="ECO:0000313" key="3">
    <source>
        <dbReference type="Proteomes" id="UP000323594"/>
    </source>
</evidence>
<dbReference type="EMBL" id="CP042817">
    <property type="protein sequence ID" value="QEJ97987.1"/>
    <property type="molecule type" value="Genomic_DNA"/>
</dbReference>
<organism evidence="2 3">
    <name type="scientific">Treponema phagedenis</name>
    <dbReference type="NCBI Taxonomy" id="162"/>
    <lineage>
        <taxon>Bacteria</taxon>
        <taxon>Pseudomonadati</taxon>
        <taxon>Spirochaetota</taxon>
        <taxon>Spirochaetia</taxon>
        <taxon>Spirochaetales</taxon>
        <taxon>Treponemataceae</taxon>
        <taxon>Treponema</taxon>
    </lineage>
</organism>